<sequence length="1379" mass="155401">MFAAAHTLYLVPMLSVPVLALLSLFTKFGTETETYSSLPNLDILCQVKGRALLRQRDSWTKLWMNREEDSLKIDLPDSDYESVKEDLDSPEDSDSSSIERLLPEVAKKKQKDKLQDINMSNNNQQEGSQANNINNLPMPTAEDYYWMAATVQRLEAERNAPPPPPPSSSSSSSSSSPYVSCQISFPKIQRGQEEVNRTLNGVFNTNVPFLSAESNFDLLDKDESKSVITLFRTTINKDLRTIVGGSSVKTPLEMYKLIKSNCKHSDRQHKLKIVDRLVSLIKSKSPSTDVTLSSWTSIVTELKQLKVPISKLYGLLLQNGFVAPSGIDKKTFEFTVNSKLETKEGATFGEVTTVIQSACGQHKNKTVEPSTSYAPMDLDAIPAFRQSQGKYVPPNQRNASFYRGQPAPSETLKEKYGARCYVCHSDKHWYNNCNEYWGYVRSGIFEPPPCGFDSPQSTYQPPPCPIQQQGRLRQLDVPEASDGKFLLDSGASTHGTIKISTNSGMIEVEDVYYSPGVDGVILLVGRLTENGWKLNFSGETVLLISPDSVHFSTTFRNHCWYIEMCREVMNKITSTPSFDSFIWHRRLGHVSDDIVKKYLKTHFPEATEKLAWKPFFCEQCAKSKAINRKSPGSGSMIPRDSPLDLLVTDIAGPFPEDLAGRKYVLTMRDHVSTYIWIGIIETRADAPAKILEWIYHLKNTLGKLPKCLRSDNAPEYTGTLKKALNNVGVEFAPVTPYSPEQNGKAERVNRTIGDMARTMLHESQMDVSFWGYAYQAASYIHNQIPNTKVDTSPLTKLYGVGVDPMKLYPFGAKVLALIPKENRSKLDERSQDGVLVGYPQAGGGWLVWIPQDQKIVHSKSVMFYEFVNIAVKKIVPSSDIDIILNQIVLKLGEEKTDIISEEEKKTISGLDQKVDRRLPNNIKRALICQDAIEWRKAAGYEVVQFQNLDVWEPVEPFKGVKALGARWVFVIKPAEEDGGPEIFRARYVAKGFNQQIGQDCNETYAPTASLNTLRVLIAMANKYRYATATFDKAMYGTKQAARCWWQFFKKQMEKVEFVASELEQSVYIYRRGGEFVIIWLHVDDGFVVGSSKGLLKSLREAMEKELKIKWSEGYKRLVGINIKQNGGEIHLDQGKLAKQIVEDYHWPIVTRRSTLPDEPLEINTYDPVGPTEYRSIVGSLMYLSGGTRPDMPYAVNLLARYSSNPSYFLIGYLKRSISTKLIFKGHNDTLDLWSDANWGGEHERSTSGYVVKYLGDSVAWGAKRQTIVALSTCASEYIALSDSSQVLAGITILLDEIQHTVPMNIYCDNQTAILVANDNASKKKMKYLLRAFYFINDFVRENKIKIQWTSTLNQQADIFTKKLGPNKIEEAVVKLGLQW</sequence>
<dbReference type="Proteomes" id="UP001060170">
    <property type="component" value="Chromosome 3"/>
</dbReference>
<organism evidence="1 2">
    <name type="scientific">Puccinia striiformis f. sp. tritici</name>
    <dbReference type="NCBI Taxonomy" id="168172"/>
    <lineage>
        <taxon>Eukaryota</taxon>
        <taxon>Fungi</taxon>
        <taxon>Dikarya</taxon>
        <taxon>Basidiomycota</taxon>
        <taxon>Pucciniomycotina</taxon>
        <taxon>Pucciniomycetes</taxon>
        <taxon>Pucciniales</taxon>
        <taxon>Pucciniaceae</taxon>
        <taxon>Puccinia</taxon>
    </lineage>
</organism>
<reference evidence="2" key="1">
    <citation type="journal article" date="2018" name="BMC Genomics">
        <title>Genomic insights into host adaptation between the wheat stripe rust pathogen (Puccinia striiformis f. sp. tritici) and the barley stripe rust pathogen (Puccinia striiformis f. sp. hordei).</title>
        <authorList>
            <person name="Xia C."/>
            <person name="Wang M."/>
            <person name="Yin C."/>
            <person name="Cornejo O.E."/>
            <person name="Hulbert S.H."/>
            <person name="Chen X."/>
        </authorList>
    </citation>
    <scope>NUCLEOTIDE SEQUENCE [LARGE SCALE GENOMIC DNA]</scope>
    <source>
        <strain evidence="2">93-210</strain>
    </source>
</reference>
<gene>
    <name evidence="1" type="ORF">MJO28_002506</name>
</gene>
<evidence type="ECO:0000313" key="1">
    <source>
        <dbReference type="EMBL" id="KAI7958715.1"/>
    </source>
</evidence>
<dbReference type="EMBL" id="CM045867">
    <property type="protein sequence ID" value="KAI7958715.1"/>
    <property type="molecule type" value="Genomic_DNA"/>
</dbReference>
<accession>A0ACC0ETJ1</accession>
<comment type="caution">
    <text evidence="1">The sequence shown here is derived from an EMBL/GenBank/DDBJ whole genome shotgun (WGS) entry which is preliminary data.</text>
</comment>
<protein>
    <submittedName>
        <fullName evidence="1">Uncharacterized protein</fullName>
    </submittedName>
</protein>
<name>A0ACC0ETJ1_9BASI</name>
<reference evidence="1 2" key="3">
    <citation type="journal article" date="2022" name="Microbiol. Spectr.">
        <title>Folding features and dynamics of 3D genome architecture in plant fungal pathogens.</title>
        <authorList>
            <person name="Xia C."/>
        </authorList>
    </citation>
    <scope>NUCLEOTIDE SEQUENCE [LARGE SCALE GENOMIC DNA]</scope>
    <source>
        <strain evidence="1 2">93-210</strain>
    </source>
</reference>
<keyword evidence="2" id="KW-1185">Reference proteome</keyword>
<evidence type="ECO:0000313" key="2">
    <source>
        <dbReference type="Proteomes" id="UP001060170"/>
    </source>
</evidence>
<reference evidence="2" key="2">
    <citation type="journal article" date="2018" name="Mol. Plant Microbe Interact.">
        <title>Genome sequence resources for the wheat stripe rust pathogen (Puccinia striiformis f. sp. tritici) and the barley stripe rust pathogen (Puccinia striiformis f. sp. hordei).</title>
        <authorList>
            <person name="Xia C."/>
            <person name="Wang M."/>
            <person name="Yin C."/>
            <person name="Cornejo O.E."/>
            <person name="Hulbert S.H."/>
            <person name="Chen X."/>
        </authorList>
    </citation>
    <scope>NUCLEOTIDE SEQUENCE [LARGE SCALE GENOMIC DNA]</scope>
    <source>
        <strain evidence="2">93-210</strain>
    </source>
</reference>
<proteinExistence type="predicted"/>